<dbReference type="EMBL" id="PQXF01000030">
    <property type="protein sequence ID" value="PXF58923.1"/>
    <property type="molecule type" value="Genomic_DNA"/>
</dbReference>
<gene>
    <name evidence="1" type="ORF">C4B59_12335</name>
</gene>
<dbReference type="Proteomes" id="UP000248329">
    <property type="component" value="Unassembled WGS sequence"/>
</dbReference>
<name>A0AC61L0P5_9EURY</name>
<accession>A0AC61L0P5</accession>
<proteinExistence type="predicted"/>
<protein>
    <submittedName>
        <fullName evidence="1">Uncharacterized protein</fullName>
    </submittedName>
</protein>
<sequence length="719" mass="81298">MMNYIKWNDLIARKFFNENMAGREVLLYVNEDTINQIGGEAAGVEDFMQSVKVGLDWATKSDICQKALQSYRGWRSKHLEYPPYIAYLAFFVLAATRGGDYDPKAYYPKFWDLLGEPDGSGTPLHFDHMVELWEDLEKWCTEDKHEELGRFTARIRGGWVHVGRPLSQTLLSDDERNYLPLIFSEAELDPTDTPSDAVIRRVLLSYGKNGLENRTLKLLDSTQGDSIEMVNALIDLVLNELVDWDGSVISYTRSGSDHTPSQVGLRICLELNRVSGTIASTLRLKTNRPFPDNGLEFEYDGQIVSCRETVPPNWSTKLTNTNIQPPRPLDAATVDWSDVTKFEDTENRWSARLKGTDVRLFLPGNREGLQGWVESQRLERNCKFMVACSDSRVVDVQRWGTDCCEKFEEQSLQGLPRDWLLFEGGSAHESCEGVDALTLSSLLRIRLQGGIKIGRGNRYLKFGPPLIVMEGGDGSERVTLNGDELKRENLSIARWHISADAPVDCPLNIEVFKDGPDPLQKHVIRLEEPELPVSFKDAPSRDSSGQILTDDVSIPCATGAVVAGIDPAASSVFPQALPTYLSHRIVFLGSRPGEIVDWPDEDLPEEWQPVWAVAKSGKDNWTVHFCGHPGGAEIAPDPNHALSDRQAVKRWKEAIWVRRKRTDYPVLPKIRAIWTKCLTKNKVTKLFGDHPHLWHSCDSFIRDLLMLFLSRFYHECVNV</sequence>
<evidence type="ECO:0000313" key="2">
    <source>
        <dbReference type="Proteomes" id="UP000248329"/>
    </source>
</evidence>
<evidence type="ECO:0000313" key="1">
    <source>
        <dbReference type="EMBL" id="PXF58923.1"/>
    </source>
</evidence>
<reference evidence="1" key="1">
    <citation type="submission" date="2018-01" db="EMBL/GenBank/DDBJ databases">
        <authorList>
            <person name="Krukenberg V."/>
        </authorList>
    </citation>
    <scope>NUCLEOTIDE SEQUENCE</scope>
    <source>
        <strain evidence="1">E20ANME2</strain>
    </source>
</reference>
<comment type="caution">
    <text evidence="1">The sequence shown here is derived from an EMBL/GenBank/DDBJ whole genome shotgun (WGS) entry which is preliminary data.</text>
</comment>
<organism evidence="1 2">
    <name type="scientific">Candidatus Methanogaster sp</name>
    <dbReference type="NCBI Taxonomy" id="3386292"/>
    <lineage>
        <taxon>Archaea</taxon>
        <taxon>Methanobacteriati</taxon>
        <taxon>Methanobacteriota</taxon>
        <taxon>Stenosarchaea group</taxon>
        <taxon>Methanomicrobia</taxon>
        <taxon>Methanosarcinales</taxon>
        <taxon>ANME-2 cluster</taxon>
        <taxon>Candidatus Methanogasteraceae</taxon>
        <taxon>Candidatus Methanogaster</taxon>
    </lineage>
</organism>